<dbReference type="InterPro" id="IPR038508">
    <property type="entry name" value="ArfGAP_dom_sf"/>
</dbReference>
<feature type="domain" description="PH" evidence="6">
    <location>
        <begin position="249"/>
        <end position="351"/>
    </location>
</feature>
<dbReference type="Gene3D" id="1.10.220.150">
    <property type="entry name" value="Arf GTPase activating protein"/>
    <property type="match status" value="1"/>
</dbReference>
<dbReference type="FunFam" id="1.10.220.150:FF:000011">
    <property type="entry name" value="Arf-GAP with dual PH domain-containing protein 1"/>
    <property type="match status" value="1"/>
</dbReference>
<proteinExistence type="predicted"/>
<feature type="domain" description="PH" evidence="6">
    <location>
        <begin position="129"/>
        <end position="227"/>
    </location>
</feature>
<evidence type="ECO:0000256" key="3">
    <source>
        <dbReference type="ARBA" id="ARBA00022771"/>
    </source>
</evidence>
<dbReference type="InterPro" id="IPR011993">
    <property type="entry name" value="PH-like_dom_sf"/>
</dbReference>
<dbReference type="SUPFAM" id="SSF50729">
    <property type="entry name" value="PH domain-like"/>
    <property type="match status" value="2"/>
</dbReference>
<dbReference type="GO" id="GO:0005096">
    <property type="term" value="F:GTPase activator activity"/>
    <property type="evidence" value="ECO:0007669"/>
    <property type="project" value="UniProtKB-KW"/>
</dbReference>
<dbReference type="CDD" id="cd01251">
    <property type="entry name" value="PH2_ADAP"/>
    <property type="match status" value="1"/>
</dbReference>
<accession>A0AAE1NIG5</accession>
<evidence type="ECO:0000256" key="5">
    <source>
        <dbReference type="PROSITE-ProRule" id="PRU00288"/>
    </source>
</evidence>
<dbReference type="SMART" id="SM00105">
    <property type="entry name" value="ArfGap"/>
    <property type="match status" value="1"/>
</dbReference>
<dbReference type="GO" id="GO:0005547">
    <property type="term" value="F:phosphatidylinositol-3,4,5-trisphosphate binding"/>
    <property type="evidence" value="ECO:0007669"/>
    <property type="project" value="TreeGrafter"/>
</dbReference>
<dbReference type="PROSITE" id="PS50115">
    <property type="entry name" value="ARFGAP"/>
    <property type="match status" value="1"/>
</dbReference>
<evidence type="ECO:0008006" key="10">
    <source>
        <dbReference type="Google" id="ProtNLM"/>
    </source>
</evidence>
<dbReference type="PRINTS" id="PR00405">
    <property type="entry name" value="REVINTRACTNG"/>
</dbReference>
<dbReference type="SUPFAM" id="SSF57863">
    <property type="entry name" value="ArfGap/RecO-like zinc finger"/>
    <property type="match status" value="1"/>
</dbReference>
<keyword evidence="3 5" id="KW-0863">Zinc-finger</keyword>
<dbReference type="PANTHER" id="PTHR46021:SF2">
    <property type="entry name" value="ARF-GAP WITH DUAL PH DOMAIN-CONTAINING PROTEIN 1"/>
    <property type="match status" value="1"/>
</dbReference>
<evidence type="ECO:0000259" key="7">
    <source>
        <dbReference type="PROSITE" id="PS50115"/>
    </source>
</evidence>
<keyword evidence="2" id="KW-0479">Metal-binding</keyword>
<dbReference type="GO" id="GO:1902936">
    <property type="term" value="F:phosphatidylinositol bisphosphate binding"/>
    <property type="evidence" value="ECO:0007669"/>
    <property type="project" value="InterPro"/>
</dbReference>
<dbReference type="GO" id="GO:0005737">
    <property type="term" value="C:cytoplasm"/>
    <property type="evidence" value="ECO:0007669"/>
    <property type="project" value="TreeGrafter"/>
</dbReference>
<dbReference type="Proteomes" id="UP001292094">
    <property type="component" value="Unassembled WGS sequence"/>
</dbReference>
<dbReference type="InterPro" id="IPR001849">
    <property type="entry name" value="PH_domain"/>
</dbReference>
<name>A0AAE1NIG5_9EUCA</name>
<evidence type="ECO:0000256" key="2">
    <source>
        <dbReference type="ARBA" id="ARBA00022723"/>
    </source>
</evidence>
<dbReference type="FunFam" id="2.30.29.30:FF:000099">
    <property type="entry name" value="Arf-GAP with dual PH domain-containing protein 1"/>
    <property type="match status" value="1"/>
</dbReference>
<dbReference type="InterPro" id="IPR037851">
    <property type="entry name" value="PH2_ADAP"/>
</dbReference>
<dbReference type="PROSITE" id="PS50003">
    <property type="entry name" value="PH_DOMAIN"/>
    <property type="match status" value="2"/>
</dbReference>
<feature type="domain" description="Arf-GAP" evidence="7">
    <location>
        <begin position="6"/>
        <end position="127"/>
    </location>
</feature>
<protein>
    <recommendedName>
        <fullName evidence="10">Arf-GAP with dual PH domain-containing protein 1</fullName>
    </recommendedName>
</protein>
<evidence type="ECO:0000313" key="9">
    <source>
        <dbReference type="Proteomes" id="UP001292094"/>
    </source>
</evidence>
<dbReference type="CDD" id="cd08832">
    <property type="entry name" value="ArfGap_ADAP"/>
    <property type="match status" value="1"/>
</dbReference>
<dbReference type="Pfam" id="PF01412">
    <property type="entry name" value="ArfGap"/>
    <property type="match status" value="1"/>
</dbReference>
<dbReference type="CDD" id="cd13252">
    <property type="entry name" value="PH1_ADAP"/>
    <property type="match status" value="1"/>
</dbReference>
<gene>
    <name evidence="8" type="ORF">Pmani_037072</name>
</gene>
<dbReference type="Pfam" id="PF00169">
    <property type="entry name" value="PH"/>
    <property type="match status" value="2"/>
</dbReference>
<evidence type="ECO:0000259" key="6">
    <source>
        <dbReference type="PROSITE" id="PS50003"/>
    </source>
</evidence>
<evidence type="ECO:0000256" key="4">
    <source>
        <dbReference type="ARBA" id="ARBA00022833"/>
    </source>
</evidence>
<keyword evidence="9" id="KW-1185">Reference proteome</keyword>
<dbReference type="PANTHER" id="PTHR46021">
    <property type="entry name" value="ARF-GAP WITH DUAL PH DOMAIN-CONTAINING PROTEIN 1-LIKE PROTEIN"/>
    <property type="match status" value="1"/>
</dbReference>
<reference evidence="8" key="1">
    <citation type="submission" date="2023-11" db="EMBL/GenBank/DDBJ databases">
        <title>Genome assemblies of two species of porcelain crab, Petrolisthes cinctipes and Petrolisthes manimaculis (Anomura: Porcellanidae).</title>
        <authorList>
            <person name="Angst P."/>
        </authorList>
    </citation>
    <scope>NUCLEOTIDE SEQUENCE</scope>
    <source>
        <strain evidence="8">PB745_02</strain>
        <tissue evidence="8">Gill</tissue>
    </source>
</reference>
<dbReference type="Gene3D" id="2.30.29.30">
    <property type="entry name" value="Pleckstrin-homology domain (PH domain)/Phosphotyrosine-binding domain (PTB)"/>
    <property type="match status" value="2"/>
</dbReference>
<dbReference type="InterPro" id="IPR052589">
    <property type="entry name" value="Arf-GAP_dual-PH_domain"/>
</dbReference>
<evidence type="ECO:0000313" key="8">
    <source>
        <dbReference type="EMBL" id="KAK4290006.1"/>
    </source>
</evidence>
<dbReference type="AlphaFoldDB" id="A0AAE1NIG5"/>
<organism evidence="8 9">
    <name type="scientific">Petrolisthes manimaculis</name>
    <dbReference type="NCBI Taxonomy" id="1843537"/>
    <lineage>
        <taxon>Eukaryota</taxon>
        <taxon>Metazoa</taxon>
        <taxon>Ecdysozoa</taxon>
        <taxon>Arthropoda</taxon>
        <taxon>Crustacea</taxon>
        <taxon>Multicrustacea</taxon>
        <taxon>Malacostraca</taxon>
        <taxon>Eumalacostraca</taxon>
        <taxon>Eucarida</taxon>
        <taxon>Decapoda</taxon>
        <taxon>Pleocyemata</taxon>
        <taxon>Anomura</taxon>
        <taxon>Galatheoidea</taxon>
        <taxon>Porcellanidae</taxon>
        <taxon>Petrolisthes</taxon>
    </lineage>
</organism>
<dbReference type="InterPro" id="IPR037849">
    <property type="entry name" value="PH1_ADAP"/>
</dbReference>
<dbReference type="GO" id="GO:0008270">
    <property type="term" value="F:zinc ion binding"/>
    <property type="evidence" value="ECO:0007669"/>
    <property type="project" value="UniProtKB-KW"/>
</dbReference>
<sequence length="381" mass="43976">MGDRNGRRISELVKKSGNNQCADCGYDNPEWASFNIGVFVCTTCATWHRSLGTHVSKVKSLKLDRWDDEQVEGMELIGNVKAKEKYEAHRPACYRVPRHGDPQVLLEQWIRAKYEREEFIHVDKQTYVRNHIEGILMKKTSNDNKYYPRKFEIADSVLKYYGHNSKEPKASIPIANVNVCLAPIKMKHDTGMQLTYLSDGSTRHIYVYHESGETIIHWYNAIRNIKLNLLMVAYPSVSAEEVIPYLTNDFAAEGWLSKTGPREGDAYRKRWFTLDDRKLMYHDSPLDAYPKGEIFLGHKDNNYSVKEGVPRGHKEQDFPFSLYTPTRNFVLSAPTSEDRIRWVAAVEAVLERPLRPQDNQMAVNLVRKRPGKFSLDIFSIG</sequence>
<dbReference type="EMBL" id="JAWZYT010005637">
    <property type="protein sequence ID" value="KAK4290006.1"/>
    <property type="molecule type" value="Genomic_DNA"/>
</dbReference>
<dbReference type="InterPro" id="IPR001164">
    <property type="entry name" value="ArfGAP_dom"/>
</dbReference>
<keyword evidence="1" id="KW-0343">GTPase activation</keyword>
<keyword evidence="4" id="KW-0862">Zinc</keyword>
<dbReference type="GO" id="GO:0005886">
    <property type="term" value="C:plasma membrane"/>
    <property type="evidence" value="ECO:0007669"/>
    <property type="project" value="TreeGrafter"/>
</dbReference>
<dbReference type="InterPro" id="IPR037278">
    <property type="entry name" value="ARFGAP/RecO"/>
</dbReference>
<comment type="caution">
    <text evidence="8">The sequence shown here is derived from an EMBL/GenBank/DDBJ whole genome shotgun (WGS) entry which is preliminary data.</text>
</comment>
<evidence type="ECO:0000256" key="1">
    <source>
        <dbReference type="ARBA" id="ARBA00022468"/>
    </source>
</evidence>
<dbReference type="SMART" id="SM00233">
    <property type="entry name" value="PH"/>
    <property type="match status" value="2"/>
</dbReference>